<evidence type="ECO:0000256" key="2">
    <source>
        <dbReference type="SAM" id="SignalP"/>
    </source>
</evidence>
<evidence type="ECO:0000313" key="3">
    <source>
        <dbReference type="EMBL" id="SNT13852.1"/>
    </source>
</evidence>
<keyword evidence="2" id="KW-0732">Signal</keyword>
<dbReference type="EMBL" id="FZOS01000047">
    <property type="protein sequence ID" value="SNT13852.1"/>
    <property type="molecule type" value="Genomic_DNA"/>
</dbReference>
<feature type="compositionally biased region" description="Basic and acidic residues" evidence="1">
    <location>
        <begin position="56"/>
        <end position="78"/>
    </location>
</feature>
<reference evidence="4" key="1">
    <citation type="submission" date="2017-06" db="EMBL/GenBank/DDBJ databases">
        <authorList>
            <person name="Varghese N."/>
            <person name="Submissions S."/>
        </authorList>
    </citation>
    <scope>NUCLEOTIDE SEQUENCE [LARGE SCALE GENOMIC DNA]</scope>
    <source>
        <strain evidence="4">LNB2</strain>
    </source>
</reference>
<evidence type="ECO:0000256" key="1">
    <source>
        <dbReference type="SAM" id="MobiDB-lite"/>
    </source>
</evidence>
<feature type="signal peptide" evidence="2">
    <location>
        <begin position="1"/>
        <end position="22"/>
    </location>
</feature>
<dbReference type="Proteomes" id="UP000198281">
    <property type="component" value="Unassembled WGS sequence"/>
</dbReference>
<feature type="compositionally biased region" description="Polar residues" evidence="1">
    <location>
        <begin position="124"/>
        <end position="133"/>
    </location>
</feature>
<organism evidence="3 4">
    <name type="scientific">Edaphosphingomonas laterariae</name>
    <dbReference type="NCBI Taxonomy" id="861865"/>
    <lineage>
        <taxon>Bacteria</taxon>
        <taxon>Pseudomonadati</taxon>
        <taxon>Pseudomonadota</taxon>
        <taxon>Alphaproteobacteria</taxon>
        <taxon>Sphingomonadales</taxon>
        <taxon>Rhizorhabdaceae</taxon>
        <taxon>Edaphosphingomonas</taxon>
    </lineage>
</organism>
<accession>A0A239K848</accession>
<dbReference type="RefSeq" id="WP_179220938.1">
    <property type="nucleotide sequence ID" value="NZ_FZOS01000047.1"/>
</dbReference>
<evidence type="ECO:0008006" key="5">
    <source>
        <dbReference type="Google" id="ProtNLM"/>
    </source>
</evidence>
<proteinExistence type="predicted"/>
<feature type="region of interest" description="Disordered" evidence="1">
    <location>
        <begin position="30"/>
        <end position="133"/>
    </location>
</feature>
<dbReference type="AlphaFoldDB" id="A0A239K848"/>
<sequence length="133" mass="14073">MFPTSRIVAAALAALVTCAATAAEARQFYGSRGIHGPNGRGVTRTVDITRGGGQRVETRSLQTDRGRGITSQRQREVDEGSFVGSRTRTLNNGTHWGAATNATKNGNGTASYERTYTGPGGETLTRSGTVGRW</sequence>
<gene>
    <name evidence="3" type="ORF">SAMN06295912_1477</name>
</gene>
<name>A0A239K848_9SPHN</name>
<keyword evidence="4" id="KW-1185">Reference proteome</keyword>
<evidence type="ECO:0000313" key="4">
    <source>
        <dbReference type="Proteomes" id="UP000198281"/>
    </source>
</evidence>
<protein>
    <recommendedName>
        <fullName evidence="5">Curlin associated repeat-containing protein</fullName>
    </recommendedName>
</protein>
<feature type="chain" id="PRO_5012692508" description="Curlin associated repeat-containing protein" evidence="2">
    <location>
        <begin position="23"/>
        <end position="133"/>
    </location>
</feature>
<feature type="compositionally biased region" description="Polar residues" evidence="1">
    <location>
        <begin position="84"/>
        <end position="114"/>
    </location>
</feature>